<organism evidence="3 4">
    <name type="scientific">Lutimaribacter saemankumensis</name>
    <dbReference type="NCBI Taxonomy" id="490829"/>
    <lineage>
        <taxon>Bacteria</taxon>
        <taxon>Pseudomonadati</taxon>
        <taxon>Pseudomonadota</taxon>
        <taxon>Alphaproteobacteria</taxon>
        <taxon>Rhodobacterales</taxon>
        <taxon>Roseobacteraceae</taxon>
        <taxon>Lutimaribacter</taxon>
    </lineage>
</organism>
<reference evidence="3 4" key="1">
    <citation type="submission" date="2016-10" db="EMBL/GenBank/DDBJ databases">
        <authorList>
            <person name="de Groot N.N."/>
        </authorList>
    </citation>
    <scope>NUCLEOTIDE SEQUENCE [LARGE SCALE GENOMIC DNA]</scope>
    <source>
        <strain evidence="3 4">DSM 28010</strain>
    </source>
</reference>
<keyword evidence="1" id="KW-0472">Membrane</keyword>
<evidence type="ECO:0000256" key="1">
    <source>
        <dbReference type="SAM" id="Phobius"/>
    </source>
</evidence>
<evidence type="ECO:0000259" key="2">
    <source>
        <dbReference type="Pfam" id="PF14145"/>
    </source>
</evidence>
<name>A0A1G8GPQ5_9RHOB</name>
<gene>
    <name evidence="3" type="ORF">SAMN05421850_101171</name>
</gene>
<keyword evidence="4" id="KW-1185">Reference proteome</keyword>
<keyword evidence="1" id="KW-1133">Transmembrane helix</keyword>
<dbReference type="EMBL" id="FNEB01000001">
    <property type="protein sequence ID" value="SDH96260.1"/>
    <property type="molecule type" value="Genomic_DNA"/>
</dbReference>
<protein>
    <submittedName>
        <fullName evidence="3">YrhK-like protein</fullName>
    </submittedName>
</protein>
<dbReference type="Proteomes" id="UP000199340">
    <property type="component" value="Unassembled WGS sequence"/>
</dbReference>
<evidence type="ECO:0000313" key="3">
    <source>
        <dbReference type="EMBL" id="SDH96260.1"/>
    </source>
</evidence>
<keyword evidence="1" id="KW-0812">Transmembrane</keyword>
<proteinExistence type="predicted"/>
<dbReference type="OrthoDB" id="5862062at2"/>
<feature type="transmembrane region" description="Helical" evidence="1">
    <location>
        <begin position="21"/>
        <end position="46"/>
    </location>
</feature>
<feature type="transmembrane region" description="Helical" evidence="1">
    <location>
        <begin position="52"/>
        <end position="73"/>
    </location>
</feature>
<accession>A0A1G8GPQ5</accession>
<dbReference type="InterPro" id="IPR025424">
    <property type="entry name" value="YrhK_domain"/>
</dbReference>
<sequence>MPLFSHENRERNAATRRVYAAYEIAHTAVDFLAAISFLVGSVLFLFPDYERPAVWLFIVGSVFFCMKPTLRLAREIQLWRMGRIDQLADRVGD</sequence>
<dbReference type="STRING" id="490829.SAMN05421850_101171"/>
<dbReference type="Pfam" id="PF14145">
    <property type="entry name" value="YrhK"/>
    <property type="match status" value="1"/>
</dbReference>
<feature type="domain" description="YrhK" evidence="2">
    <location>
        <begin position="21"/>
        <end position="76"/>
    </location>
</feature>
<evidence type="ECO:0000313" key="4">
    <source>
        <dbReference type="Proteomes" id="UP000199340"/>
    </source>
</evidence>
<dbReference type="RefSeq" id="WP_090025541.1">
    <property type="nucleotide sequence ID" value="NZ_FNEB01000001.1"/>
</dbReference>
<dbReference type="AlphaFoldDB" id="A0A1G8GPQ5"/>